<accession>A0A1I7UG86</accession>
<reference evidence="3" key="1">
    <citation type="submission" date="2016-11" db="UniProtKB">
        <authorList>
            <consortium name="WormBaseParasite"/>
        </authorList>
    </citation>
    <scope>IDENTIFICATION</scope>
</reference>
<organism evidence="2 3">
    <name type="scientific">Caenorhabditis tropicalis</name>
    <dbReference type="NCBI Taxonomy" id="1561998"/>
    <lineage>
        <taxon>Eukaryota</taxon>
        <taxon>Metazoa</taxon>
        <taxon>Ecdysozoa</taxon>
        <taxon>Nematoda</taxon>
        <taxon>Chromadorea</taxon>
        <taxon>Rhabditida</taxon>
        <taxon>Rhabditina</taxon>
        <taxon>Rhabditomorpha</taxon>
        <taxon>Rhabditoidea</taxon>
        <taxon>Rhabditidae</taxon>
        <taxon>Peloderinae</taxon>
        <taxon>Caenorhabditis</taxon>
    </lineage>
</organism>
<evidence type="ECO:0000313" key="2">
    <source>
        <dbReference type="Proteomes" id="UP000095282"/>
    </source>
</evidence>
<keyword evidence="1" id="KW-0175">Coiled coil</keyword>
<dbReference type="STRING" id="1561998.A0A1I7UG86"/>
<protein>
    <submittedName>
        <fullName evidence="3">Uncharacterized protein</fullName>
    </submittedName>
</protein>
<sequence>MMDHKENEELLNACTQGILITAFKDVDTYLENNSSSERNVQKDLLLTKVLAEEQKVENNRKLIEKLTKEREELNSEMNKFDLKLLNEVRSERDELQRKRKAENDTISAFQLHNSIDEIRRMAEEIKELRVKIKNASAA</sequence>
<keyword evidence="2" id="KW-1185">Reference proteome</keyword>
<evidence type="ECO:0000313" key="3">
    <source>
        <dbReference type="WBParaSite" id="Csp11.Scaffold629.g9015.t1"/>
    </source>
</evidence>
<proteinExistence type="predicted"/>
<evidence type="ECO:0000256" key="1">
    <source>
        <dbReference type="SAM" id="Coils"/>
    </source>
</evidence>
<dbReference type="eggNOG" id="ENOG502TM1T">
    <property type="taxonomic scope" value="Eukaryota"/>
</dbReference>
<dbReference type="Proteomes" id="UP000095282">
    <property type="component" value="Unplaced"/>
</dbReference>
<name>A0A1I7UG86_9PELO</name>
<dbReference type="Pfam" id="PF20883">
    <property type="entry name" value="Kbp-5"/>
    <property type="match status" value="1"/>
</dbReference>
<feature type="coiled-coil region" evidence="1">
    <location>
        <begin position="49"/>
        <end position="138"/>
    </location>
</feature>
<dbReference type="InterPro" id="IPR048609">
    <property type="entry name" value="Kbp-5"/>
</dbReference>
<dbReference type="AlphaFoldDB" id="A0A1I7UG86"/>
<dbReference type="WBParaSite" id="Csp11.Scaffold629.g9015.t1">
    <property type="protein sequence ID" value="Csp11.Scaffold629.g9015.t1"/>
    <property type="gene ID" value="Csp11.Scaffold629.g9015"/>
</dbReference>